<feature type="non-terminal residue" evidence="1">
    <location>
        <position position="1"/>
    </location>
</feature>
<evidence type="ECO:0000313" key="1">
    <source>
        <dbReference type="EMBL" id="GAG59236.1"/>
    </source>
</evidence>
<comment type="caution">
    <text evidence="1">The sequence shown here is derived from an EMBL/GenBank/DDBJ whole genome shotgun (WGS) entry which is preliminary data.</text>
</comment>
<proteinExistence type="predicted"/>
<organism evidence="1">
    <name type="scientific">marine sediment metagenome</name>
    <dbReference type="NCBI Taxonomy" id="412755"/>
    <lineage>
        <taxon>unclassified sequences</taxon>
        <taxon>metagenomes</taxon>
        <taxon>ecological metagenomes</taxon>
    </lineage>
</organism>
<dbReference type="AlphaFoldDB" id="X1AGQ5"/>
<reference evidence="1" key="1">
    <citation type="journal article" date="2014" name="Front. Microbiol.">
        <title>High frequency of phylogenetically diverse reductive dehalogenase-homologous genes in deep subseafloor sedimentary metagenomes.</title>
        <authorList>
            <person name="Kawai M."/>
            <person name="Futagami T."/>
            <person name="Toyoda A."/>
            <person name="Takaki Y."/>
            <person name="Nishi S."/>
            <person name="Hori S."/>
            <person name="Arai W."/>
            <person name="Tsubouchi T."/>
            <person name="Morono Y."/>
            <person name="Uchiyama I."/>
            <person name="Ito T."/>
            <person name="Fujiyama A."/>
            <person name="Inagaki F."/>
            <person name="Takami H."/>
        </authorList>
    </citation>
    <scope>NUCLEOTIDE SEQUENCE</scope>
    <source>
        <strain evidence="1">Expedition CK06-06</strain>
    </source>
</reference>
<accession>X1AGQ5</accession>
<protein>
    <submittedName>
        <fullName evidence="1">Uncharacterized protein</fullName>
    </submittedName>
</protein>
<name>X1AGQ5_9ZZZZ</name>
<sequence>PTPPKQEKTFIETMADLEKEFAEADQLDAFQEGLRVHEAEWDEEKSTYTYQSISDRKMQEGLFSSLKRYLKTLKEKDKTDQ</sequence>
<gene>
    <name evidence="1" type="ORF">S01H4_11955</name>
</gene>
<dbReference type="EMBL" id="BART01004968">
    <property type="protein sequence ID" value="GAG59236.1"/>
    <property type="molecule type" value="Genomic_DNA"/>
</dbReference>